<name>A0A1G1XBP8_9BACT</name>
<accession>A0A1G1XBP8</accession>
<dbReference type="InterPro" id="IPR036291">
    <property type="entry name" value="NAD(P)-bd_dom_sf"/>
</dbReference>
<gene>
    <name evidence="2" type="ORF">A3E36_03985</name>
</gene>
<dbReference type="PANTHER" id="PTHR43000">
    <property type="entry name" value="DTDP-D-GLUCOSE 4,6-DEHYDRATASE-RELATED"/>
    <property type="match status" value="1"/>
</dbReference>
<proteinExistence type="predicted"/>
<dbReference type="Proteomes" id="UP000177941">
    <property type="component" value="Unassembled WGS sequence"/>
</dbReference>
<organism evidence="2 3">
    <name type="scientific">Candidatus Andersenbacteria bacterium RIFCSPHIGHO2_12_FULL_45_11b</name>
    <dbReference type="NCBI Taxonomy" id="1797282"/>
    <lineage>
        <taxon>Bacteria</taxon>
        <taxon>Candidatus Anderseniibacteriota</taxon>
    </lineage>
</organism>
<dbReference type="Pfam" id="PF16363">
    <property type="entry name" value="GDP_Man_Dehyd"/>
    <property type="match status" value="1"/>
</dbReference>
<dbReference type="EMBL" id="MHHS01000030">
    <property type="protein sequence ID" value="OGY36707.1"/>
    <property type="molecule type" value="Genomic_DNA"/>
</dbReference>
<sequence>MASPSILITGAGGFVGSYLIKELQTRASWERIIGIDKEIDSIPDSVVRHKVDIADSETYVSIIASEKPTWIIHLAAISSVGFAIEHPDITRAVNVDGTRTLLERTRSISPDTKFLVISSADIYGHVDGQPLRELPLADCHPANPYAESKLAMEQLIEKDHSDVCIRVRPFPHIGPGQKQGFVTADFASQIAAIERGEQEPTMLVGSLDTIRDFTDVRDVVRAYCLLLEKGELGNVYHVASGKGTAIADILHELVSYSSVSIAIKQDEKRVRPSDNPVIIGDATKLYKQTLWKPAISLSQSLREILDYWRKSE</sequence>
<comment type="caution">
    <text evidence="2">The sequence shown here is derived from an EMBL/GenBank/DDBJ whole genome shotgun (WGS) entry which is preliminary data.</text>
</comment>
<evidence type="ECO:0000259" key="1">
    <source>
        <dbReference type="Pfam" id="PF16363"/>
    </source>
</evidence>
<feature type="domain" description="NAD(P)-binding" evidence="1">
    <location>
        <begin position="7"/>
        <end position="303"/>
    </location>
</feature>
<dbReference type="Gene3D" id="3.40.50.720">
    <property type="entry name" value="NAD(P)-binding Rossmann-like Domain"/>
    <property type="match status" value="1"/>
</dbReference>
<evidence type="ECO:0000313" key="2">
    <source>
        <dbReference type="EMBL" id="OGY36707.1"/>
    </source>
</evidence>
<dbReference type="Gene3D" id="3.90.25.10">
    <property type="entry name" value="UDP-galactose 4-epimerase, domain 1"/>
    <property type="match status" value="1"/>
</dbReference>
<evidence type="ECO:0000313" key="3">
    <source>
        <dbReference type="Proteomes" id="UP000177941"/>
    </source>
</evidence>
<dbReference type="SUPFAM" id="SSF51735">
    <property type="entry name" value="NAD(P)-binding Rossmann-fold domains"/>
    <property type="match status" value="1"/>
</dbReference>
<dbReference type="InterPro" id="IPR016040">
    <property type="entry name" value="NAD(P)-bd_dom"/>
</dbReference>
<reference evidence="2 3" key="1">
    <citation type="journal article" date="2016" name="Nat. Commun.">
        <title>Thousands of microbial genomes shed light on interconnected biogeochemical processes in an aquifer system.</title>
        <authorList>
            <person name="Anantharaman K."/>
            <person name="Brown C.T."/>
            <person name="Hug L.A."/>
            <person name="Sharon I."/>
            <person name="Castelle C.J."/>
            <person name="Probst A.J."/>
            <person name="Thomas B.C."/>
            <person name="Singh A."/>
            <person name="Wilkins M.J."/>
            <person name="Karaoz U."/>
            <person name="Brodie E.L."/>
            <person name="Williams K.H."/>
            <person name="Hubbard S.S."/>
            <person name="Banfield J.F."/>
        </authorList>
    </citation>
    <scope>NUCLEOTIDE SEQUENCE [LARGE SCALE GENOMIC DNA]</scope>
</reference>
<dbReference type="AlphaFoldDB" id="A0A1G1XBP8"/>
<protein>
    <recommendedName>
        <fullName evidence="1">NAD(P)-binding domain-containing protein</fullName>
    </recommendedName>
</protein>